<reference evidence="2 3" key="1">
    <citation type="submission" date="2020-08" db="EMBL/GenBank/DDBJ databases">
        <title>Genomic Encyclopedia of Type Strains, Phase IV (KMG-IV): sequencing the most valuable type-strain genomes for metagenomic binning, comparative biology and taxonomic classification.</title>
        <authorList>
            <person name="Goeker M."/>
        </authorList>
    </citation>
    <scope>NUCLEOTIDE SEQUENCE [LARGE SCALE GENOMIC DNA]</scope>
    <source>
        <strain evidence="2 3">DSM 27939</strain>
    </source>
</reference>
<dbReference type="SUPFAM" id="SSF51445">
    <property type="entry name" value="(Trans)glycosidases"/>
    <property type="match status" value="1"/>
</dbReference>
<evidence type="ECO:0000256" key="1">
    <source>
        <dbReference type="SAM" id="SignalP"/>
    </source>
</evidence>
<accession>A0A7W8JSX0</accession>
<dbReference type="Gene3D" id="3.20.20.80">
    <property type="entry name" value="Glycosidases"/>
    <property type="match status" value="1"/>
</dbReference>
<protein>
    <submittedName>
        <fullName evidence="2">Uncharacterized protein</fullName>
    </submittedName>
</protein>
<dbReference type="Proteomes" id="UP000552709">
    <property type="component" value="Unassembled WGS sequence"/>
</dbReference>
<organism evidence="2 3">
    <name type="scientific">Deinococcus humi</name>
    <dbReference type="NCBI Taxonomy" id="662880"/>
    <lineage>
        <taxon>Bacteria</taxon>
        <taxon>Thermotogati</taxon>
        <taxon>Deinococcota</taxon>
        <taxon>Deinococci</taxon>
        <taxon>Deinococcales</taxon>
        <taxon>Deinococcaceae</taxon>
        <taxon>Deinococcus</taxon>
    </lineage>
</organism>
<dbReference type="EMBL" id="JACHFL010000003">
    <property type="protein sequence ID" value="MBB5362586.1"/>
    <property type="molecule type" value="Genomic_DNA"/>
</dbReference>
<proteinExistence type="predicted"/>
<gene>
    <name evidence="2" type="ORF">HNQ08_001681</name>
</gene>
<keyword evidence="1" id="KW-0732">Signal</keyword>
<name>A0A7W8JSX0_9DEIO</name>
<dbReference type="AlphaFoldDB" id="A0A7W8JSX0"/>
<feature type="signal peptide" evidence="1">
    <location>
        <begin position="1"/>
        <end position="18"/>
    </location>
</feature>
<comment type="caution">
    <text evidence="2">The sequence shown here is derived from an EMBL/GenBank/DDBJ whole genome shotgun (WGS) entry which is preliminary data.</text>
</comment>
<keyword evidence="3" id="KW-1185">Reference proteome</keyword>
<dbReference type="RefSeq" id="WP_184129731.1">
    <property type="nucleotide sequence ID" value="NZ_JACHFL010000003.1"/>
</dbReference>
<sequence>MRKTAAVVTLALLGSAGAATITPSGTAPKPILPASVSAFNVGNWMPVIEAVDPLGALQPGALRWPGGNIGDEQNRTPQAMQTLKTNWTLLGQPPLMLQTRVFSRAGGDRDGTAARNTPEDAAELVRMARELGLNVAYYEIGNEPDLYATNRSDPSWTPEKYCGAVRAQKAAILNVDPQARIAGPAVSNPGPFLDAAIRECGDAFDLVTWHLYPSNGDGSDAQAFDSIRRVTDTVKRVETLWSDPATNPKGHGRPLAQGVTEYAQSYRSDRSTHLSDAVGGLWAAEAALRLSESGAVFNTYFSLMATGNHGLLDDAGFPRMSYAAFRELAHYRGQTLGVTSDDPEVWVHAAQQGSRLTLFAINTRATPQPLTLDLPGFAVIGAKTVTDADVMADQPPRALRIGGPLMLPPLSLTRVVLKAAPKASVASRPFSVHFANKPTPTSPRKP</sequence>
<feature type="chain" id="PRO_5030607593" evidence="1">
    <location>
        <begin position="19"/>
        <end position="446"/>
    </location>
</feature>
<evidence type="ECO:0000313" key="2">
    <source>
        <dbReference type="EMBL" id="MBB5362586.1"/>
    </source>
</evidence>
<dbReference type="InterPro" id="IPR017853">
    <property type="entry name" value="GH"/>
</dbReference>
<evidence type="ECO:0000313" key="3">
    <source>
        <dbReference type="Proteomes" id="UP000552709"/>
    </source>
</evidence>